<dbReference type="Proteomes" id="UP000248039">
    <property type="component" value="Unassembled WGS sequence"/>
</dbReference>
<proteinExistence type="predicted"/>
<reference evidence="2 3" key="1">
    <citation type="submission" date="2018-03" db="EMBL/GenBank/DDBJ databases">
        <title>Bioinformatic expansion and discovery of thiopeptide antibiotics.</title>
        <authorList>
            <person name="Schwalen C.J."/>
            <person name="Hudson G.A."/>
            <person name="Mitchell D.A."/>
        </authorList>
    </citation>
    <scope>NUCLEOTIDE SEQUENCE [LARGE SCALE GENOMIC DNA]</scope>
    <source>
        <strain evidence="2 3">ATCC 21389</strain>
    </source>
</reference>
<evidence type="ECO:0000313" key="3">
    <source>
        <dbReference type="Proteomes" id="UP000248039"/>
    </source>
</evidence>
<evidence type="ECO:0000256" key="1">
    <source>
        <dbReference type="SAM" id="Phobius"/>
    </source>
</evidence>
<keyword evidence="1" id="KW-0812">Transmembrane</keyword>
<accession>A0A2V4NPV6</accession>
<keyword evidence="1" id="KW-1133">Transmembrane helix</keyword>
<evidence type="ECO:0008006" key="4">
    <source>
        <dbReference type="Google" id="ProtNLM"/>
    </source>
</evidence>
<dbReference type="AlphaFoldDB" id="A0A2V4NPV6"/>
<evidence type="ECO:0000313" key="2">
    <source>
        <dbReference type="EMBL" id="PYC87668.1"/>
    </source>
</evidence>
<sequence length="78" mass="7569">MCCAGPLLAVLGAVGAASAIGALWLPGLAFLAAAALAALVVVRGRRRRRAAACSTAPAAVDLGMPALGPPDGDTTTSR</sequence>
<name>A0A2V4NPV6_9ACTN</name>
<gene>
    <name evidence="2" type="ORF">C7C46_03600</name>
</gene>
<comment type="caution">
    <text evidence="2">The sequence shown here is derived from an EMBL/GenBank/DDBJ whole genome shotgun (WGS) entry which is preliminary data.</text>
</comment>
<organism evidence="2 3">
    <name type="scientific">Streptomyces tateyamensis</name>
    <dbReference type="NCBI Taxonomy" id="565073"/>
    <lineage>
        <taxon>Bacteria</taxon>
        <taxon>Bacillati</taxon>
        <taxon>Actinomycetota</taxon>
        <taxon>Actinomycetes</taxon>
        <taxon>Kitasatosporales</taxon>
        <taxon>Streptomycetaceae</taxon>
        <taxon>Streptomyces</taxon>
    </lineage>
</organism>
<feature type="transmembrane region" description="Helical" evidence="1">
    <location>
        <begin position="26"/>
        <end position="42"/>
    </location>
</feature>
<keyword evidence="1" id="KW-0472">Membrane</keyword>
<dbReference type="Gene3D" id="1.10.287.910">
    <property type="entry name" value="bacterial mercury transporter, merf"/>
    <property type="match status" value="1"/>
</dbReference>
<keyword evidence="3" id="KW-1185">Reference proteome</keyword>
<protein>
    <recommendedName>
        <fullName evidence="4">Mercury transporter</fullName>
    </recommendedName>
</protein>
<dbReference type="EMBL" id="PYBW01000012">
    <property type="protein sequence ID" value="PYC87668.1"/>
    <property type="molecule type" value="Genomic_DNA"/>
</dbReference>